<dbReference type="Proteomes" id="UP000250369">
    <property type="component" value="Unassembled WGS sequence"/>
</dbReference>
<dbReference type="EMBL" id="QMFB01000008">
    <property type="protein sequence ID" value="RAV20432.1"/>
    <property type="molecule type" value="Genomic_DNA"/>
</dbReference>
<evidence type="ECO:0000313" key="1">
    <source>
        <dbReference type="EMBL" id="RAV20432.1"/>
    </source>
</evidence>
<dbReference type="RefSeq" id="WP_113031829.1">
    <property type="nucleotide sequence ID" value="NZ_QMFB01000008.1"/>
</dbReference>
<accession>A0A329MLD9</accession>
<sequence length="76" mass="8426">MPACSGYSALQAGKSLLQAGQFGLERRGKLDALLQVGRFGLQPAELFRWQQVSNSGEQKSFLTALGAVWKLFLYKY</sequence>
<dbReference type="AlphaFoldDB" id="A0A329MLD9"/>
<proteinExistence type="predicted"/>
<keyword evidence="2" id="KW-1185">Reference proteome</keyword>
<gene>
    <name evidence="1" type="ORF">DQG23_15840</name>
</gene>
<comment type="caution">
    <text evidence="1">The sequence shown here is derived from an EMBL/GenBank/DDBJ whole genome shotgun (WGS) entry which is preliminary data.</text>
</comment>
<name>A0A329MLD9_9BACL</name>
<reference evidence="1 2" key="1">
    <citation type="journal article" date="2009" name="Int. J. Syst. Evol. Microbiol.">
        <title>Paenibacillus contaminans sp. nov., isolated from a contaminated laboratory plate.</title>
        <authorList>
            <person name="Chou J.H."/>
            <person name="Lee J.H."/>
            <person name="Lin M.C."/>
            <person name="Chang P.S."/>
            <person name="Arun A.B."/>
            <person name="Young C.C."/>
            <person name="Chen W.M."/>
        </authorList>
    </citation>
    <scope>NUCLEOTIDE SEQUENCE [LARGE SCALE GENOMIC DNA]</scope>
    <source>
        <strain evidence="1 2">CKOBP-6</strain>
    </source>
</reference>
<protein>
    <submittedName>
        <fullName evidence="1">Uncharacterized protein</fullName>
    </submittedName>
</protein>
<evidence type="ECO:0000313" key="2">
    <source>
        <dbReference type="Proteomes" id="UP000250369"/>
    </source>
</evidence>
<organism evidence="1 2">
    <name type="scientific">Paenibacillus contaminans</name>
    <dbReference type="NCBI Taxonomy" id="450362"/>
    <lineage>
        <taxon>Bacteria</taxon>
        <taxon>Bacillati</taxon>
        <taxon>Bacillota</taxon>
        <taxon>Bacilli</taxon>
        <taxon>Bacillales</taxon>
        <taxon>Paenibacillaceae</taxon>
        <taxon>Paenibacillus</taxon>
    </lineage>
</organism>